<evidence type="ECO:0000256" key="5">
    <source>
        <dbReference type="ARBA" id="ARBA00022764"/>
    </source>
</evidence>
<accession>A0A1Y2KXA0</accession>
<dbReference type="InterPro" id="IPR013783">
    <property type="entry name" value="Ig-like_fold"/>
</dbReference>
<evidence type="ECO:0000313" key="8">
    <source>
        <dbReference type="EMBL" id="OSQ35777.1"/>
    </source>
</evidence>
<dbReference type="PIRSF" id="PIRSF006281">
    <property type="entry name" value="MdoG"/>
    <property type="match status" value="1"/>
</dbReference>
<dbReference type="PANTHER" id="PTHR30504">
    <property type="entry name" value="GLUCANS BIOSYNTHESIS PROTEIN"/>
    <property type="match status" value="1"/>
</dbReference>
<reference evidence="8 9" key="1">
    <citation type="submission" date="2014-03" db="EMBL/GenBank/DDBJ databases">
        <title>The draft genome sequence of Thalassospira mesophila JCM 18969.</title>
        <authorList>
            <person name="Lai Q."/>
            <person name="Shao Z."/>
        </authorList>
    </citation>
    <scope>NUCLEOTIDE SEQUENCE [LARGE SCALE GENOMIC DNA]</scope>
    <source>
        <strain evidence="8 9">JCM 18969</strain>
    </source>
</reference>
<dbReference type="SUPFAM" id="SSF74650">
    <property type="entry name" value="Galactose mutarotase-like"/>
    <property type="match status" value="1"/>
</dbReference>
<dbReference type="InterPro" id="IPR014756">
    <property type="entry name" value="Ig_E-set"/>
</dbReference>
<evidence type="ECO:0000256" key="1">
    <source>
        <dbReference type="ARBA" id="ARBA00004418"/>
    </source>
</evidence>
<dbReference type="PROSITE" id="PS51318">
    <property type="entry name" value="TAT"/>
    <property type="match status" value="1"/>
</dbReference>
<feature type="domain" description="Glucan biosynthesis periplasmic MdoG C-terminal" evidence="7">
    <location>
        <begin position="46"/>
        <end position="524"/>
    </location>
</feature>
<dbReference type="InterPro" id="IPR006311">
    <property type="entry name" value="TAT_signal"/>
</dbReference>
<organism evidence="8 9">
    <name type="scientific">Thalassospira mesophila</name>
    <dbReference type="NCBI Taxonomy" id="1293891"/>
    <lineage>
        <taxon>Bacteria</taxon>
        <taxon>Pseudomonadati</taxon>
        <taxon>Pseudomonadota</taxon>
        <taxon>Alphaproteobacteria</taxon>
        <taxon>Rhodospirillales</taxon>
        <taxon>Thalassospiraceae</taxon>
        <taxon>Thalassospira</taxon>
    </lineage>
</organism>
<dbReference type="InterPro" id="IPR014718">
    <property type="entry name" value="GH-type_carb-bd"/>
</dbReference>
<dbReference type="PANTHER" id="PTHR30504:SF3">
    <property type="entry name" value="GLUCANS BIOSYNTHESIS PROTEIN D"/>
    <property type="match status" value="1"/>
</dbReference>
<dbReference type="InterPro" id="IPR011013">
    <property type="entry name" value="Gal_mutarotase_sf_dom"/>
</dbReference>
<evidence type="ECO:0000259" key="7">
    <source>
        <dbReference type="Pfam" id="PF04349"/>
    </source>
</evidence>
<dbReference type="STRING" id="1293891.TMES_20235"/>
<dbReference type="Pfam" id="PF04349">
    <property type="entry name" value="MdoG"/>
    <property type="match status" value="1"/>
</dbReference>
<dbReference type="SUPFAM" id="SSF81296">
    <property type="entry name" value="E set domains"/>
    <property type="match status" value="1"/>
</dbReference>
<proteinExistence type="inferred from homology"/>
<keyword evidence="9" id="KW-1185">Reference proteome</keyword>
<gene>
    <name evidence="8" type="ORF">TMES_20235</name>
</gene>
<keyword evidence="4 6" id="KW-0732">Signal</keyword>
<comment type="caution">
    <text evidence="8">The sequence shown here is derived from an EMBL/GenBank/DDBJ whole genome shotgun (WGS) entry which is preliminary data.</text>
</comment>
<dbReference type="UniPathway" id="UPA00637"/>
<evidence type="ECO:0000256" key="4">
    <source>
        <dbReference type="ARBA" id="ARBA00022729"/>
    </source>
</evidence>
<name>A0A1Y2KXA0_9PROT</name>
<dbReference type="Proteomes" id="UP000193391">
    <property type="component" value="Unassembled WGS sequence"/>
</dbReference>
<dbReference type="GO" id="GO:0003824">
    <property type="term" value="F:catalytic activity"/>
    <property type="evidence" value="ECO:0007669"/>
    <property type="project" value="InterPro"/>
</dbReference>
<evidence type="ECO:0000313" key="9">
    <source>
        <dbReference type="Proteomes" id="UP000193391"/>
    </source>
</evidence>
<dbReference type="InterPro" id="IPR014438">
    <property type="entry name" value="Glucan_biosyn_MdoG/MdoD"/>
</dbReference>
<dbReference type="Gene3D" id="2.70.98.10">
    <property type="match status" value="1"/>
</dbReference>
<dbReference type="GO" id="GO:0030246">
    <property type="term" value="F:carbohydrate binding"/>
    <property type="evidence" value="ECO:0007669"/>
    <property type="project" value="InterPro"/>
</dbReference>
<evidence type="ECO:0000256" key="6">
    <source>
        <dbReference type="SAM" id="SignalP"/>
    </source>
</evidence>
<keyword evidence="5" id="KW-0574">Periplasm</keyword>
<evidence type="ECO:0000256" key="2">
    <source>
        <dbReference type="ARBA" id="ARBA00005001"/>
    </source>
</evidence>
<comment type="similarity">
    <text evidence="3">Belongs to the OpgD/OpgG family.</text>
</comment>
<sequence>MGVKMGRRSFIGFVSAAAAAGLVPGTLSRAFAAGTGALPMGEKKPFSFEGVLGWAREQAKKPYQAPEISDALKNVLSRIDYDAYQQIKFDTEKSLWRNTDGVPPVAPFHQNRGTMEKVRIYTVSDGQAREVQYDPSAFDYKGDIKAADMPEDAGWGGFRLLYDNDPSRDWLAFLGASYFRSAGPQDQYGLSARAVAVNTALHDKTEEFPRFTEFWLEPTHDGGMHIYALLDSPSLTGAVQIACQKPNDRDIVMDVTVRFFTRQAVRRLGVAPLTSMFWFSEINRDEAVDWRPEIHDNDGLAIWTGSGERLWRPLDNPKHTRTSSFVDQSPKGFGLMQRDRNFANYEDDGVFYDRRPSLWIEPKGDWQKGMVQLLEIPTDDEIHDNIVAYWTTDEEVPAGEERAFQYRMHWMGDGLFGDVKVGHAIATRTGRAGVPGQKRPDKGLKYAIDFAGGDLANYTTEQKTVVPDVSASNAAIQNAYCLRVVGQDYWRLVFDIFPDGNGPVNLRAALKEGDRLLTESWVFEHREHQF</sequence>
<dbReference type="AlphaFoldDB" id="A0A1Y2KXA0"/>
<dbReference type="InterPro" id="IPR007444">
    <property type="entry name" value="Glucan_biosyn_MdoG_C"/>
</dbReference>
<dbReference type="EMBL" id="JFKA01000015">
    <property type="protein sequence ID" value="OSQ35777.1"/>
    <property type="molecule type" value="Genomic_DNA"/>
</dbReference>
<dbReference type="Gene3D" id="2.60.40.10">
    <property type="entry name" value="Immunoglobulins"/>
    <property type="match status" value="1"/>
</dbReference>
<comment type="pathway">
    <text evidence="2">Glycan metabolism; osmoregulated periplasmic glucan (OPG) biosynthesis.</text>
</comment>
<evidence type="ECO:0000256" key="3">
    <source>
        <dbReference type="ARBA" id="ARBA00009284"/>
    </source>
</evidence>
<protein>
    <recommendedName>
        <fullName evidence="7">Glucan biosynthesis periplasmic MdoG C-terminal domain-containing protein</fullName>
    </recommendedName>
</protein>
<feature type="signal peptide" evidence="6">
    <location>
        <begin position="1"/>
        <end position="32"/>
    </location>
</feature>
<comment type="subcellular location">
    <subcellularLocation>
        <location evidence="1">Periplasm</location>
    </subcellularLocation>
</comment>
<feature type="chain" id="PRO_5013299631" description="Glucan biosynthesis periplasmic MdoG C-terminal domain-containing protein" evidence="6">
    <location>
        <begin position="33"/>
        <end position="530"/>
    </location>
</feature>
<dbReference type="GO" id="GO:0030288">
    <property type="term" value="C:outer membrane-bounded periplasmic space"/>
    <property type="evidence" value="ECO:0007669"/>
    <property type="project" value="TreeGrafter"/>
</dbReference>
<dbReference type="GO" id="GO:0051274">
    <property type="term" value="P:beta-glucan biosynthetic process"/>
    <property type="evidence" value="ECO:0007669"/>
    <property type="project" value="TreeGrafter"/>
</dbReference>